<dbReference type="PROSITE" id="PS50172">
    <property type="entry name" value="BRCT"/>
    <property type="match status" value="1"/>
</dbReference>
<dbReference type="Pfam" id="PF16589">
    <property type="entry name" value="BRCT_2"/>
    <property type="match status" value="1"/>
</dbReference>
<protein>
    <recommendedName>
        <fullName evidence="4">Pescadillo homolog</fullName>
    </recommendedName>
    <alternativeName>
        <fullName evidence="4">Nucleolar protein 7 homolog</fullName>
    </alternativeName>
</protein>
<dbReference type="InterPro" id="IPR036420">
    <property type="entry name" value="BRCT_dom_sf"/>
</dbReference>
<dbReference type="GO" id="GO:0030687">
    <property type="term" value="C:preribosome, large subunit precursor"/>
    <property type="evidence" value="ECO:0007669"/>
    <property type="project" value="UniProtKB-UniRule"/>
</dbReference>
<name>A0A1Y2FWV5_PROLT</name>
<proteinExistence type="inferred from homology"/>
<keyword evidence="3 4" id="KW-0539">Nucleus</keyword>
<comment type="subcellular location">
    <subcellularLocation>
        <location evidence="4">Nucleus</location>
        <location evidence="4">Nucleolus</location>
    </subcellularLocation>
    <subcellularLocation>
        <location evidence="4">Nucleus</location>
        <location evidence="4">Nucleoplasm</location>
    </subcellularLocation>
</comment>
<keyword evidence="2 4" id="KW-0698">rRNA processing</keyword>
<evidence type="ECO:0000256" key="5">
    <source>
        <dbReference type="SAM" id="MobiDB-lite"/>
    </source>
</evidence>
<keyword evidence="8" id="KW-1185">Reference proteome</keyword>
<dbReference type="PANTHER" id="PTHR12221:SF6">
    <property type="entry name" value="PESCADILLO HOMOLOG"/>
    <property type="match status" value="1"/>
</dbReference>
<feature type="region of interest" description="Disordered" evidence="5">
    <location>
        <begin position="506"/>
        <end position="590"/>
    </location>
</feature>
<comment type="function">
    <text evidence="4">Component of the NOP7 complex, which is required for maturation of the 25S and 5.8S ribosomal RNAs and formation of the 60S ribosome.</text>
</comment>
<evidence type="ECO:0000256" key="2">
    <source>
        <dbReference type="ARBA" id="ARBA00022552"/>
    </source>
</evidence>
<accession>A0A1Y2FWV5</accession>
<dbReference type="OMA" id="QKVTWIV"/>
<dbReference type="GO" id="GO:0070545">
    <property type="term" value="C:PeBoW complex"/>
    <property type="evidence" value="ECO:0007669"/>
    <property type="project" value="TreeGrafter"/>
</dbReference>
<dbReference type="InterPro" id="IPR010613">
    <property type="entry name" value="PES"/>
</dbReference>
<dbReference type="Pfam" id="PF06732">
    <property type="entry name" value="Pescadillo_N"/>
    <property type="match status" value="1"/>
</dbReference>
<dbReference type="PANTHER" id="PTHR12221">
    <property type="entry name" value="PESCADILLO - RELATED"/>
    <property type="match status" value="1"/>
</dbReference>
<dbReference type="Gene3D" id="3.40.50.10190">
    <property type="entry name" value="BRCT domain"/>
    <property type="match status" value="1"/>
</dbReference>
<dbReference type="STRING" id="56484.A0A1Y2FWV5"/>
<evidence type="ECO:0000259" key="6">
    <source>
        <dbReference type="PROSITE" id="PS50172"/>
    </source>
</evidence>
<feature type="compositionally biased region" description="Basic and acidic residues" evidence="5">
    <location>
        <begin position="532"/>
        <end position="542"/>
    </location>
</feature>
<dbReference type="FunFam" id="3.40.50.10190:FF:000002">
    <property type="entry name" value="Pescadillo homolog"/>
    <property type="match status" value="1"/>
</dbReference>
<feature type="compositionally biased region" description="Low complexity" evidence="5">
    <location>
        <begin position="519"/>
        <end position="531"/>
    </location>
</feature>
<dbReference type="InterPro" id="IPR001357">
    <property type="entry name" value="BRCT_dom"/>
</dbReference>
<dbReference type="CDD" id="cd17709">
    <property type="entry name" value="BRCT_pescadillo_like"/>
    <property type="match status" value="1"/>
</dbReference>
<dbReference type="GO" id="GO:0003723">
    <property type="term" value="F:RNA binding"/>
    <property type="evidence" value="ECO:0007669"/>
    <property type="project" value="TreeGrafter"/>
</dbReference>
<keyword evidence="1 4" id="KW-0690">Ribosome biogenesis</keyword>
<reference evidence="7 8" key="1">
    <citation type="submission" date="2016-07" db="EMBL/GenBank/DDBJ databases">
        <title>Pervasive Adenine N6-methylation of Active Genes in Fungi.</title>
        <authorList>
            <consortium name="DOE Joint Genome Institute"/>
            <person name="Mondo S.J."/>
            <person name="Dannebaum R.O."/>
            <person name="Kuo R.C."/>
            <person name="Labutti K."/>
            <person name="Haridas S."/>
            <person name="Kuo A."/>
            <person name="Salamov A."/>
            <person name="Ahrendt S.R."/>
            <person name="Lipzen A."/>
            <person name="Sullivan W."/>
            <person name="Andreopoulos W.B."/>
            <person name="Clum A."/>
            <person name="Lindquist E."/>
            <person name="Daum C."/>
            <person name="Ramamoorthy G.K."/>
            <person name="Gryganskyi A."/>
            <person name="Culley D."/>
            <person name="Magnuson J.K."/>
            <person name="James T.Y."/>
            <person name="O'Malley M.A."/>
            <person name="Stajich J.E."/>
            <person name="Spatafora J.W."/>
            <person name="Visel A."/>
            <person name="Grigoriev I.V."/>
        </authorList>
    </citation>
    <scope>NUCLEOTIDE SEQUENCE [LARGE SCALE GENOMIC DNA]</scope>
    <source>
        <strain evidence="7 8">12-1054</strain>
    </source>
</reference>
<dbReference type="GO" id="GO:0005654">
    <property type="term" value="C:nucleoplasm"/>
    <property type="evidence" value="ECO:0007669"/>
    <property type="project" value="UniProtKB-SubCell"/>
</dbReference>
<evidence type="ECO:0000256" key="4">
    <source>
        <dbReference type="HAMAP-Rule" id="MF_03028"/>
    </source>
</evidence>
<dbReference type="EMBL" id="MCFI01000001">
    <property type="protein sequence ID" value="ORY87784.1"/>
    <property type="molecule type" value="Genomic_DNA"/>
</dbReference>
<dbReference type="OrthoDB" id="10264910at2759"/>
<dbReference type="GO" id="GO:0000463">
    <property type="term" value="P:maturation of LSU-rRNA from tricistronic rRNA transcript (SSU-rRNA, 5.8S rRNA, LSU-rRNA)"/>
    <property type="evidence" value="ECO:0007669"/>
    <property type="project" value="UniProtKB-UniRule"/>
</dbReference>
<comment type="subunit">
    <text evidence="4">Component of the NOP7 complex, composed of ERB1, NOP7 and YTM1. Within the NOP7 complex ERB1 appears to interact directly with NOP7 and YTM1. The NOP7 complex also associates with the 66S pre-ribosome.</text>
</comment>
<feature type="domain" description="BRCT" evidence="6">
    <location>
        <begin position="347"/>
        <end position="440"/>
    </location>
</feature>
<comment type="similarity">
    <text evidence="4">Belongs to the pescadillo family.</text>
</comment>
<gene>
    <name evidence="4" type="primary">NOP7</name>
    <name evidence="7" type="ORF">BCR37DRAFT_9657</name>
</gene>
<evidence type="ECO:0000256" key="1">
    <source>
        <dbReference type="ARBA" id="ARBA00022517"/>
    </source>
</evidence>
<comment type="caution">
    <text evidence="7">The sequence shown here is derived from an EMBL/GenBank/DDBJ whole genome shotgun (WGS) entry which is preliminary data.</text>
</comment>
<evidence type="ECO:0000313" key="7">
    <source>
        <dbReference type="EMBL" id="ORY87784.1"/>
    </source>
</evidence>
<dbReference type="HAMAP" id="MF_03028">
    <property type="entry name" value="Pescadillo"/>
    <property type="match status" value="1"/>
</dbReference>
<dbReference type="SMART" id="SM00292">
    <property type="entry name" value="BRCT"/>
    <property type="match status" value="1"/>
</dbReference>
<dbReference type="GO" id="GO:0043021">
    <property type="term" value="F:ribonucleoprotein complex binding"/>
    <property type="evidence" value="ECO:0007669"/>
    <property type="project" value="UniProtKB-UniRule"/>
</dbReference>
<dbReference type="SUPFAM" id="SSF52113">
    <property type="entry name" value="BRCT domain"/>
    <property type="match status" value="1"/>
</dbReference>
<organism evidence="7 8">
    <name type="scientific">Protomyces lactucae-debilis</name>
    <dbReference type="NCBI Taxonomy" id="2754530"/>
    <lineage>
        <taxon>Eukaryota</taxon>
        <taxon>Fungi</taxon>
        <taxon>Dikarya</taxon>
        <taxon>Ascomycota</taxon>
        <taxon>Taphrinomycotina</taxon>
        <taxon>Taphrinomycetes</taxon>
        <taxon>Taphrinales</taxon>
        <taxon>Protomycetaceae</taxon>
        <taxon>Protomyces</taxon>
    </lineage>
</organism>
<dbReference type="AlphaFoldDB" id="A0A1Y2FWV5"/>
<evidence type="ECO:0000313" key="8">
    <source>
        <dbReference type="Proteomes" id="UP000193685"/>
    </source>
</evidence>
<evidence type="ECO:0000256" key="3">
    <source>
        <dbReference type="ARBA" id="ARBA00023242"/>
    </source>
</evidence>
<sequence length="590" mass="66541">MAKIKRKGESGAAKNFISRNMALKKLQVTLADFRRLCILKGIYPREPRHKKRANKGSTAPTTFYYTKDISYLLHEPVLNKFREHKIFARKLSKAIGKQQYGTAKRLEQSKPTYTLDHIIKERYPTFIDALRDLDDGLSMLFLFASMPSSDQVNATVIENCDRLCREFEAYVVRAKALRKVFLSIKGIYYQAEIKGQDITWLVPFKFSQHVPTDVDFRIMLTFLEFYQTFVGFVNYRLFTELGLVYPPRLNMDKENSAGGLAALELEQIGLASQDDATSPAPKVAGDRLTTLNIKSIASKQAADTEPMDGVMNDARDLANVNDADIDDFAATTGVTSDLPNAQPTLSASTNLFSDFTFFLAREVPRYSLEFVIKAFGGKVAWDPILGAGSPLQEADSTITHHVCDRPKQERKYQGRSYVQPQWIYDCINRAQLQSVDAYSPGAVLPPHLSPFAKLDEKAYNPEEALDENALADEETLEDDPDADQEETPEVAELDAVDAQRELEAEAAGVSYSDFNKTNPPKTTKKAALTPAEKSDLEGKELARMMMSNKQKKLYAKMKYSNEKKEQEVNTLRRKRQDIAREARSKKPKQA</sequence>
<dbReference type="GO" id="GO:0000466">
    <property type="term" value="P:maturation of 5.8S rRNA from tricistronic rRNA transcript (SSU-rRNA, 5.8S rRNA, LSU-rRNA)"/>
    <property type="evidence" value="ECO:0007669"/>
    <property type="project" value="UniProtKB-UniRule"/>
</dbReference>
<dbReference type="Proteomes" id="UP000193685">
    <property type="component" value="Unassembled WGS sequence"/>
</dbReference>